<evidence type="ECO:0000256" key="3">
    <source>
        <dbReference type="ARBA" id="ARBA00022692"/>
    </source>
</evidence>
<dbReference type="Proteomes" id="UP000185680">
    <property type="component" value="Chromosome"/>
</dbReference>
<keyword evidence="5 6" id="KW-0472">Membrane</keyword>
<evidence type="ECO:0000256" key="1">
    <source>
        <dbReference type="ARBA" id="ARBA00004651"/>
    </source>
</evidence>
<sequence length="317" mass="33509">MKRSLPYLLLVALAALIYFVFPDQLPLAARIATMAIFVMSLDLVVGYGGLATLGHSALFGIGAYATGLLAMHVTGNPLIGLLAGALAGALLALLSGLFLLRYEGLTFLMLTVAVGQIAQNGASKLRDWTGGEDGLTGFEVQKILGMWSFDLYGKVAFVYCFVVMLVCLWAMRRLMGSPFGLSVVGIHQNRLRASAIGGSVRGQLLKLYTLAGAFAGIGGALNAQVNQIVGLDTLGFELSADALVMLVLGGAGNLFGAIGGTAAFMLIHHTASAINPYHWLFIIGGLLVFVVLVPRARLFEALRQRVMRALPVAREVA</sequence>
<dbReference type="STRING" id="1763535.LPB072_21865"/>
<gene>
    <name evidence="7" type="ORF">LPB072_21865</name>
    <name evidence="8" type="ORF">LPB72_21250</name>
</gene>
<evidence type="ECO:0000256" key="6">
    <source>
        <dbReference type="SAM" id="Phobius"/>
    </source>
</evidence>
<evidence type="ECO:0000256" key="2">
    <source>
        <dbReference type="ARBA" id="ARBA00022475"/>
    </source>
</evidence>
<organism evidence="7 10">
    <name type="scientific">Hydrogenophaga crassostreae</name>
    <dbReference type="NCBI Taxonomy" id="1763535"/>
    <lineage>
        <taxon>Bacteria</taxon>
        <taxon>Pseudomonadati</taxon>
        <taxon>Pseudomonadota</taxon>
        <taxon>Betaproteobacteria</taxon>
        <taxon>Burkholderiales</taxon>
        <taxon>Comamonadaceae</taxon>
        <taxon>Hydrogenophaga</taxon>
    </lineage>
</organism>
<reference evidence="8 9" key="1">
    <citation type="submission" date="2016-02" db="EMBL/GenBank/DDBJ databases">
        <title>Draft genome sequence of Hydrogenophaga sp. LPB0072.</title>
        <authorList>
            <person name="Shin S.-K."/>
            <person name="Yi H."/>
        </authorList>
    </citation>
    <scope>NUCLEOTIDE SEQUENCE [LARGE SCALE GENOMIC DNA]</scope>
    <source>
        <strain evidence="8 9">LPB0072</strain>
    </source>
</reference>
<dbReference type="Proteomes" id="UP000185657">
    <property type="component" value="Unassembled WGS sequence"/>
</dbReference>
<dbReference type="KEGG" id="hyl:LPB072_21865"/>
<comment type="subcellular location">
    <subcellularLocation>
        <location evidence="1">Cell membrane</location>
        <topology evidence="1">Multi-pass membrane protein</topology>
    </subcellularLocation>
</comment>
<name>A0A167GIY8_9BURK</name>
<dbReference type="PANTHER" id="PTHR30482">
    <property type="entry name" value="HIGH-AFFINITY BRANCHED-CHAIN AMINO ACID TRANSPORT SYSTEM PERMEASE"/>
    <property type="match status" value="1"/>
</dbReference>
<feature type="transmembrane region" description="Helical" evidence="6">
    <location>
        <begin position="279"/>
        <end position="298"/>
    </location>
</feature>
<dbReference type="AlphaFoldDB" id="A0A167GIY8"/>
<dbReference type="GO" id="GO:0005886">
    <property type="term" value="C:plasma membrane"/>
    <property type="evidence" value="ECO:0007669"/>
    <property type="project" value="UniProtKB-SubCell"/>
</dbReference>
<keyword evidence="9" id="KW-1185">Reference proteome</keyword>
<dbReference type="CDD" id="cd06581">
    <property type="entry name" value="TM_PBP1_LivM_like"/>
    <property type="match status" value="1"/>
</dbReference>
<dbReference type="EMBL" id="LVWD01000042">
    <property type="protein sequence ID" value="OAD39511.1"/>
    <property type="molecule type" value="Genomic_DNA"/>
</dbReference>
<dbReference type="InterPro" id="IPR043428">
    <property type="entry name" value="LivM-like"/>
</dbReference>
<feature type="transmembrane region" description="Helical" evidence="6">
    <location>
        <begin position="151"/>
        <end position="171"/>
    </location>
</feature>
<dbReference type="Pfam" id="PF02653">
    <property type="entry name" value="BPD_transp_2"/>
    <property type="match status" value="1"/>
</dbReference>
<dbReference type="InterPro" id="IPR001851">
    <property type="entry name" value="ABC_transp_permease"/>
</dbReference>
<evidence type="ECO:0000313" key="9">
    <source>
        <dbReference type="Proteomes" id="UP000185657"/>
    </source>
</evidence>
<proteinExistence type="predicted"/>
<evidence type="ECO:0000256" key="5">
    <source>
        <dbReference type="ARBA" id="ARBA00023136"/>
    </source>
</evidence>
<dbReference type="PANTHER" id="PTHR30482:SF17">
    <property type="entry name" value="ABC TRANSPORTER ATP-BINDING PROTEIN"/>
    <property type="match status" value="1"/>
</dbReference>
<reference evidence="7 10" key="2">
    <citation type="submission" date="2016-10" db="EMBL/GenBank/DDBJ databases">
        <title>Hydorgenophaga sp. LPB0072 isolated from gastropod.</title>
        <authorList>
            <person name="Kim E."/>
            <person name="Yi H."/>
        </authorList>
    </citation>
    <scope>NUCLEOTIDE SEQUENCE [LARGE SCALE GENOMIC DNA]</scope>
    <source>
        <strain evidence="7 10">LPB0072</strain>
    </source>
</reference>
<dbReference type="OrthoDB" id="9814461at2"/>
<dbReference type="RefSeq" id="WP_066096055.1">
    <property type="nucleotide sequence ID" value="NZ_CP017476.1"/>
</dbReference>
<keyword evidence="3 6" id="KW-0812">Transmembrane</keyword>
<evidence type="ECO:0000313" key="8">
    <source>
        <dbReference type="EMBL" id="OAD39511.1"/>
    </source>
</evidence>
<feature type="transmembrane region" description="Helical" evidence="6">
    <location>
        <begin position="44"/>
        <end position="66"/>
    </location>
</feature>
<feature type="transmembrane region" description="Helical" evidence="6">
    <location>
        <begin position="243"/>
        <end position="267"/>
    </location>
</feature>
<protein>
    <submittedName>
        <fullName evidence="7 8">ABC transporter permease</fullName>
    </submittedName>
</protein>
<accession>A0A167GIY8</accession>
<dbReference type="EMBL" id="CP017476">
    <property type="protein sequence ID" value="AOW15058.1"/>
    <property type="molecule type" value="Genomic_DNA"/>
</dbReference>
<evidence type="ECO:0000256" key="4">
    <source>
        <dbReference type="ARBA" id="ARBA00022989"/>
    </source>
</evidence>
<feature type="transmembrane region" description="Helical" evidence="6">
    <location>
        <begin position="78"/>
        <end position="100"/>
    </location>
</feature>
<keyword evidence="2" id="KW-1003">Cell membrane</keyword>
<dbReference type="GO" id="GO:0015658">
    <property type="term" value="F:branched-chain amino acid transmembrane transporter activity"/>
    <property type="evidence" value="ECO:0007669"/>
    <property type="project" value="InterPro"/>
</dbReference>
<evidence type="ECO:0000313" key="7">
    <source>
        <dbReference type="EMBL" id="AOW15058.1"/>
    </source>
</evidence>
<keyword evidence="4 6" id="KW-1133">Transmembrane helix</keyword>
<evidence type="ECO:0000313" key="10">
    <source>
        <dbReference type="Proteomes" id="UP000185680"/>
    </source>
</evidence>